<organism evidence="10 11">
    <name type="scientific">Ophiocordyceps unilateralis</name>
    <name type="common">Zombie-ant fungus</name>
    <name type="synonym">Torrubia unilateralis</name>
    <dbReference type="NCBI Taxonomy" id="268505"/>
    <lineage>
        <taxon>Eukaryota</taxon>
        <taxon>Fungi</taxon>
        <taxon>Dikarya</taxon>
        <taxon>Ascomycota</taxon>
        <taxon>Pezizomycotina</taxon>
        <taxon>Sordariomycetes</taxon>
        <taxon>Hypocreomycetidae</taxon>
        <taxon>Hypocreales</taxon>
        <taxon>Ophiocordycipitaceae</taxon>
        <taxon>Ophiocordyceps</taxon>
    </lineage>
</organism>
<evidence type="ECO:0000256" key="4">
    <source>
        <dbReference type="ARBA" id="ARBA00022723"/>
    </source>
</evidence>
<dbReference type="GO" id="GO:0016485">
    <property type="term" value="P:protein processing"/>
    <property type="evidence" value="ECO:0007669"/>
    <property type="project" value="TreeGrafter"/>
</dbReference>
<dbReference type="SUPFAM" id="SSF55486">
    <property type="entry name" value="Metalloproteases ('zincins'), catalytic domain"/>
    <property type="match status" value="1"/>
</dbReference>
<dbReference type="Gene3D" id="3.40.390.10">
    <property type="entry name" value="Collagenase (Catalytic Domain)"/>
    <property type="match status" value="1"/>
</dbReference>
<dbReference type="Pfam" id="PF01431">
    <property type="entry name" value="Peptidase_M13"/>
    <property type="match status" value="1"/>
</dbReference>
<reference evidence="10 11" key="2">
    <citation type="journal article" date="2017" name="Sci. Rep.">
        <title>Ant-infecting Ophiocordyceps genomes reveal a high diversity of potential behavioral manipulation genes and a possible major role for enterotoxins.</title>
        <authorList>
            <person name="de Bekker C."/>
            <person name="Ohm R.A."/>
            <person name="Evans H.C."/>
            <person name="Brachmann A."/>
            <person name="Hughes D.P."/>
        </authorList>
    </citation>
    <scope>NUCLEOTIDE SEQUENCE [LARGE SCALE GENOMIC DNA]</scope>
    <source>
        <strain evidence="10 11">SC16a</strain>
    </source>
</reference>
<keyword evidence="3" id="KW-0645">Protease</keyword>
<evidence type="ECO:0000313" key="10">
    <source>
        <dbReference type="EMBL" id="PFH62340.1"/>
    </source>
</evidence>
<keyword evidence="4" id="KW-0479">Metal-binding</keyword>
<dbReference type="InterPro" id="IPR008753">
    <property type="entry name" value="Peptidase_M13_N"/>
</dbReference>
<dbReference type="Gene3D" id="1.10.1380.10">
    <property type="entry name" value="Neutral endopeptidase , domain2"/>
    <property type="match status" value="1"/>
</dbReference>
<comment type="cofactor">
    <cofactor evidence="1">
        <name>Zn(2+)</name>
        <dbReference type="ChEBI" id="CHEBI:29105"/>
    </cofactor>
</comment>
<feature type="domain" description="Peptidase M13 C-terminal" evidence="8">
    <location>
        <begin position="534"/>
        <end position="731"/>
    </location>
</feature>
<feature type="domain" description="Peptidase M13 N-terminal" evidence="9">
    <location>
        <begin position="62"/>
        <end position="473"/>
    </location>
</feature>
<dbReference type="GO" id="GO:0005886">
    <property type="term" value="C:plasma membrane"/>
    <property type="evidence" value="ECO:0007669"/>
    <property type="project" value="TreeGrafter"/>
</dbReference>
<dbReference type="GO" id="GO:0004222">
    <property type="term" value="F:metalloendopeptidase activity"/>
    <property type="evidence" value="ECO:0007669"/>
    <property type="project" value="InterPro"/>
</dbReference>
<reference evidence="10 11" key="1">
    <citation type="journal article" date="2015" name="BMC Genomics">
        <title>Gene expression during zombie ant biting behavior reflects the complexity underlying fungal parasitic behavioral manipulation.</title>
        <authorList>
            <person name="de Bekker C."/>
            <person name="Ohm R.A."/>
            <person name="Loreto R.G."/>
            <person name="Sebastian A."/>
            <person name="Albert I."/>
            <person name="Merrow M."/>
            <person name="Brachmann A."/>
            <person name="Hughes D.P."/>
        </authorList>
    </citation>
    <scope>NUCLEOTIDE SEQUENCE [LARGE SCALE GENOMIC DNA]</scope>
    <source>
        <strain evidence="10 11">SC16a</strain>
    </source>
</reference>
<dbReference type="InterPro" id="IPR000718">
    <property type="entry name" value="Peptidase_M13"/>
</dbReference>
<dbReference type="PROSITE" id="PS51885">
    <property type="entry name" value="NEPRILYSIN"/>
    <property type="match status" value="1"/>
</dbReference>
<dbReference type="InterPro" id="IPR042089">
    <property type="entry name" value="Peptidase_M13_dom_2"/>
</dbReference>
<keyword evidence="11" id="KW-1185">Reference proteome</keyword>
<dbReference type="AlphaFoldDB" id="A0A2A9PN89"/>
<comment type="caution">
    <text evidence="10">The sequence shown here is derived from an EMBL/GenBank/DDBJ whole genome shotgun (WGS) entry which is preliminary data.</text>
</comment>
<evidence type="ECO:0000313" key="11">
    <source>
        <dbReference type="Proteomes" id="UP000037136"/>
    </source>
</evidence>
<keyword evidence="7" id="KW-0482">Metalloprotease</keyword>
<dbReference type="Pfam" id="PF05649">
    <property type="entry name" value="Peptidase_M13_N"/>
    <property type="match status" value="1"/>
</dbReference>
<evidence type="ECO:0000259" key="8">
    <source>
        <dbReference type="Pfam" id="PF01431"/>
    </source>
</evidence>
<proteinExistence type="inferred from homology"/>
<evidence type="ECO:0000256" key="5">
    <source>
        <dbReference type="ARBA" id="ARBA00022801"/>
    </source>
</evidence>
<sequence length="736" mass="81129">MASGSTSLCLTPACVLYAGNVLVSPLWPCLLLNNVTVAKKELVGTDSIIQSFLAPENAKVDPCTDFARFACQGANERFDQSAGDSLIKSVDGIVRALIESDYETASNYTTIGRRAMPTGKQLFTTIKTNYHACMNVSNLAAQGLSPLKEIVHEIRSKFPVANLSSSATMSGSEPTACVGDGPDKDPMASLMPSSGNVTRDSNRSVDDVSLYLGQLSVPLFSMEATVDVSFYDPKHNALHIVPHAFGDGWPESDEDWMSYGDTISRLLQTMLPNDLTRDDQARHLGQAVAYLESKMLEISKHAEDPFESTPEQMTLDEVVALCPSLGLGGLIRGLVPASRQNSKIEVSDPATIKTLSELVSNAPAAVIQAYLIYRTARAFHGFVRAPALDAFARPEQPWVECVQQALSSGPSHMLGRMFARAAIPQKSREIGEEMMTAIKQRFVDNLDRREWISPQVKQAVKQKVANVGQYFAYRTSSPDIDSIESIAAYYSDLEMTDDYFKNNLAFRRWDVSHRFDRVGEPVDRQNTLSPTVVNAMYEPVLNSVYLNGPYLRHPFASKDYPSAINFGGTGSALGHELTHGFDSSGRKFDPNGRKVAWWDNQTIAEFEKRTKCFVRQYDAFTYPGPTGPLHVNGTQTLAENIADNGGTNLAFGAWKASARDNDMKLPGLERFTSEQLFFIANAMTDCAANRAGDDIQRISRDEHAPGLARIKGWSQNSRDFREAFNCPVKEPVCELW</sequence>
<evidence type="ECO:0000256" key="7">
    <source>
        <dbReference type="ARBA" id="ARBA00023049"/>
    </source>
</evidence>
<dbReference type="Proteomes" id="UP000037136">
    <property type="component" value="Unassembled WGS sequence"/>
</dbReference>
<dbReference type="EMBL" id="LAZP02000032">
    <property type="protein sequence ID" value="PFH62340.1"/>
    <property type="molecule type" value="Genomic_DNA"/>
</dbReference>
<dbReference type="InterPro" id="IPR018497">
    <property type="entry name" value="Peptidase_M13_C"/>
</dbReference>
<evidence type="ECO:0008006" key="12">
    <source>
        <dbReference type="Google" id="ProtNLM"/>
    </source>
</evidence>
<gene>
    <name evidence="10" type="ORF">XA68_14067</name>
</gene>
<dbReference type="PRINTS" id="PR00786">
    <property type="entry name" value="NEPRILYSIN"/>
</dbReference>
<protein>
    <recommendedName>
        <fullName evidence="12">Peptidase M13 C-terminal domain-containing protein</fullName>
    </recommendedName>
</protein>
<evidence type="ECO:0000256" key="6">
    <source>
        <dbReference type="ARBA" id="ARBA00022833"/>
    </source>
</evidence>
<evidence type="ECO:0000259" key="9">
    <source>
        <dbReference type="Pfam" id="PF05649"/>
    </source>
</evidence>
<dbReference type="InterPro" id="IPR024079">
    <property type="entry name" value="MetalloPept_cat_dom_sf"/>
</dbReference>
<accession>A0A2A9PN89</accession>
<dbReference type="CDD" id="cd08662">
    <property type="entry name" value="M13"/>
    <property type="match status" value="1"/>
</dbReference>
<dbReference type="GO" id="GO:0046872">
    <property type="term" value="F:metal ion binding"/>
    <property type="evidence" value="ECO:0007669"/>
    <property type="project" value="UniProtKB-KW"/>
</dbReference>
<dbReference type="PANTHER" id="PTHR11733:SF167">
    <property type="entry name" value="FI17812P1-RELATED"/>
    <property type="match status" value="1"/>
</dbReference>
<keyword evidence="6" id="KW-0862">Zinc</keyword>
<evidence type="ECO:0000256" key="1">
    <source>
        <dbReference type="ARBA" id="ARBA00001947"/>
    </source>
</evidence>
<comment type="similarity">
    <text evidence="2">Belongs to the peptidase M13 family.</text>
</comment>
<evidence type="ECO:0000256" key="3">
    <source>
        <dbReference type="ARBA" id="ARBA00022670"/>
    </source>
</evidence>
<evidence type="ECO:0000256" key="2">
    <source>
        <dbReference type="ARBA" id="ARBA00007357"/>
    </source>
</evidence>
<dbReference type="PANTHER" id="PTHR11733">
    <property type="entry name" value="ZINC METALLOPROTEASE FAMILY M13 NEPRILYSIN-RELATED"/>
    <property type="match status" value="1"/>
</dbReference>
<keyword evidence="5" id="KW-0378">Hydrolase</keyword>
<dbReference type="STRING" id="268505.A0A2A9PN89"/>
<name>A0A2A9PN89_OPHUN</name>
<dbReference type="OrthoDB" id="6475849at2759"/>